<evidence type="ECO:0000313" key="2">
    <source>
        <dbReference type="EMBL" id="SVE23227.1"/>
    </source>
</evidence>
<feature type="non-terminal residue" evidence="2">
    <location>
        <position position="129"/>
    </location>
</feature>
<dbReference type="EMBL" id="UINC01203118">
    <property type="protein sequence ID" value="SVE23227.1"/>
    <property type="molecule type" value="Genomic_DNA"/>
</dbReference>
<feature type="region of interest" description="Disordered" evidence="1">
    <location>
        <begin position="73"/>
        <end position="105"/>
    </location>
</feature>
<feature type="compositionally biased region" description="Basic residues" evidence="1">
    <location>
        <begin position="73"/>
        <end position="95"/>
    </location>
</feature>
<evidence type="ECO:0000256" key="1">
    <source>
        <dbReference type="SAM" id="MobiDB-lite"/>
    </source>
</evidence>
<protein>
    <submittedName>
        <fullName evidence="2">Uncharacterized protein</fullName>
    </submittedName>
</protein>
<sequence>HRQLFPAAAAAASVLVQRADGRRLPRDAGRHGVPVLGAVRGQGGGRDEFQLAPGFRLCWRSRPQAVPDVLVRPRRHERGQRHGAPHAILPRRHSHRELDRTDREFAGRLRDAMQANASRDEVPRGRAGL</sequence>
<dbReference type="AlphaFoldDB" id="A0A383BSW5"/>
<accession>A0A383BSW5</accession>
<feature type="compositionally biased region" description="Basic and acidic residues" evidence="1">
    <location>
        <begin position="96"/>
        <end position="105"/>
    </location>
</feature>
<reference evidence="2" key="1">
    <citation type="submission" date="2018-05" db="EMBL/GenBank/DDBJ databases">
        <authorList>
            <person name="Lanie J.A."/>
            <person name="Ng W.-L."/>
            <person name="Kazmierczak K.M."/>
            <person name="Andrzejewski T.M."/>
            <person name="Davidsen T.M."/>
            <person name="Wayne K.J."/>
            <person name="Tettelin H."/>
            <person name="Glass J.I."/>
            <person name="Rusch D."/>
            <person name="Podicherti R."/>
            <person name="Tsui H.-C.T."/>
            <person name="Winkler M.E."/>
        </authorList>
    </citation>
    <scope>NUCLEOTIDE SEQUENCE</scope>
</reference>
<organism evidence="2">
    <name type="scientific">marine metagenome</name>
    <dbReference type="NCBI Taxonomy" id="408172"/>
    <lineage>
        <taxon>unclassified sequences</taxon>
        <taxon>metagenomes</taxon>
        <taxon>ecological metagenomes</taxon>
    </lineage>
</organism>
<gene>
    <name evidence="2" type="ORF">METZ01_LOCUS476081</name>
</gene>
<proteinExistence type="predicted"/>
<feature type="non-terminal residue" evidence="2">
    <location>
        <position position="1"/>
    </location>
</feature>
<name>A0A383BSW5_9ZZZZ</name>